<organism evidence="3 4">
    <name type="scientific">Perkinsus olseni</name>
    <name type="common">Perkinsus atlanticus</name>
    <dbReference type="NCBI Taxonomy" id="32597"/>
    <lineage>
        <taxon>Eukaryota</taxon>
        <taxon>Sar</taxon>
        <taxon>Alveolata</taxon>
        <taxon>Perkinsozoa</taxon>
        <taxon>Perkinsea</taxon>
        <taxon>Perkinsida</taxon>
        <taxon>Perkinsidae</taxon>
        <taxon>Perkinsus</taxon>
    </lineage>
</organism>
<feature type="coiled-coil region" evidence="1">
    <location>
        <begin position="293"/>
        <end position="359"/>
    </location>
</feature>
<keyword evidence="1" id="KW-0175">Coiled coil</keyword>
<accession>A0A7J6PMY0</accession>
<dbReference type="AlphaFoldDB" id="A0A7J6PMY0"/>
<name>A0A7J6PMY0_PEROL</name>
<reference evidence="3 4" key="1">
    <citation type="submission" date="2020-04" db="EMBL/GenBank/DDBJ databases">
        <title>Perkinsus olseni comparative genomics.</title>
        <authorList>
            <person name="Bogema D.R."/>
        </authorList>
    </citation>
    <scope>NUCLEOTIDE SEQUENCE [LARGE SCALE GENOMIC DNA]</scope>
    <source>
        <strain evidence="3">00978-12</strain>
    </source>
</reference>
<proteinExistence type="predicted"/>
<dbReference type="PROSITE" id="PS51257">
    <property type="entry name" value="PROKAR_LIPOPROTEIN"/>
    <property type="match status" value="1"/>
</dbReference>
<comment type="caution">
    <text evidence="3">The sequence shown here is derived from an EMBL/GenBank/DDBJ whole genome shotgun (WGS) entry which is preliminary data.</text>
</comment>
<evidence type="ECO:0000256" key="2">
    <source>
        <dbReference type="SAM" id="SignalP"/>
    </source>
</evidence>
<keyword evidence="2" id="KW-0732">Signal</keyword>
<dbReference type="EMBL" id="JABANP010000006">
    <property type="protein sequence ID" value="KAF4696960.1"/>
    <property type="molecule type" value="Genomic_DNA"/>
</dbReference>
<evidence type="ECO:0000256" key="1">
    <source>
        <dbReference type="SAM" id="Coils"/>
    </source>
</evidence>
<dbReference type="Proteomes" id="UP000541610">
    <property type="component" value="Unassembled WGS sequence"/>
</dbReference>
<evidence type="ECO:0000313" key="4">
    <source>
        <dbReference type="Proteomes" id="UP000541610"/>
    </source>
</evidence>
<gene>
    <name evidence="3" type="ORF">FOZ60_013311</name>
</gene>
<feature type="chain" id="PRO_5029521604" evidence="2">
    <location>
        <begin position="27"/>
        <end position="442"/>
    </location>
</feature>
<protein>
    <submittedName>
        <fullName evidence="3">Uncharacterized protein</fullName>
    </submittedName>
</protein>
<sequence length="442" mass="49300">MSDRSLGPNAWLQVIAFLGALSGACSQVPAVGGDSATTRPDQHLLLRIGGGHWDKTYNRGSLMLRAEISTVGDSQEVSSIHSGQSRLTTVGDRLVDSKCKCGAKEQLILCKSRLERLVGDDRKRRRCAVNRGKLAAAGQAALRILSDDLLAAVTEAEAEVKACAARLIQEELVAGQLRESEIGIVGRGCALGALRDKVASLRAIEKASQEKLRRHVDRREAERGSVLEQLHSRLAVCNELRATLTAIKSRLSLMRHRARSRQDSLEVARSDMEVYRKVLDEVPAIMVDLANGERETLQRREELERRAMALSEEMKEIDTQIASVTNSRAQEVGGRKRCLEREGKELDQLAQRLDAMQEYVGDCQQRRMSGSSRLGKEVIATKSPDELAQMERECDTNTRRLQVNEEELETLTRRVEKLKGELMIRLGSKDRTTGGWRRTVRR</sequence>
<feature type="coiled-coil region" evidence="1">
    <location>
        <begin position="387"/>
        <end position="421"/>
    </location>
</feature>
<dbReference type="OrthoDB" id="470069at2759"/>
<evidence type="ECO:0000313" key="3">
    <source>
        <dbReference type="EMBL" id="KAF4696960.1"/>
    </source>
</evidence>
<feature type="signal peptide" evidence="2">
    <location>
        <begin position="1"/>
        <end position="26"/>
    </location>
</feature>